<protein>
    <recommendedName>
        <fullName evidence="4">DUF3558 domain-containing protein</fullName>
    </recommendedName>
</protein>
<comment type="caution">
    <text evidence="2">The sequence shown here is derived from an EMBL/GenBank/DDBJ whole genome shotgun (WGS) entry which is preliminary data.</text>
</comment>
<accession>A0ABW6CNY2</accession>
<feature type="signal peptide" evidence="1">
    <location>
        <begin position="1"/>
        <end position="22"/>
    </location>
</feature>
<name>A0ABW6CNY2_9CAUL</name>
<evidence type="ECO:0000256" key="1">
    <source>
        <dbReference type="SAM" id="SignalP"/>
    </source>
</evidence>
<evidence type="ECO:0000313" key="2">
    <source>
        <dbReference type="EMBL" id="MFD3262543.1"/>
    </source>
</evidence>
<keyword evidence="3" id="KW-1185">Reference proteome</keyword>
<organism evidence="2 3">
    <name type="scientific">Phenylobacterium ferrooxidans</name>
    <dbReference type="NCBI Taxonomy" id="2982689"/>
    <lineage>
        <taxon>Bacteria</taxon>
        <taxon>Pseudomonadati</taxon>
        <taxon>Pseudomonadota</taxon>
        <taxon>Alphaproteobacteria</taxon>
        <taxon>Caulobacterales</taxon>
        <taxon>Caulobacteraceae</taxon>
        <taxon>Phenylobacterium</taxon>
    </lineage>
</organism>
<dbReference type="EMBL" id="JAOTJD010000001">
    <property type="protein sequence ID" value="MFD3262543.1"/>
    <property type="molecule type" value="Genomic_DNA"/>
</dbReference>
<feature type="chain" id="PRO_5046323331" description="DUF3558 domain-containing protein" evidence="1">
    <location>
        <begin position="23"/>
        <end position="160"/>
    </location>
</feature>
<keyword evidence="1" id="KW-0732">Signal</keyword>
<evidence type="ECO:0008006" key="4">
    <source>
        <dbReference type="Google" id="ProtNLM"/>
    </source>
</evidence>
<reference evidence="2 3" key="1">
    <citation type="submission" date="2022-09" db="EMBL/GenBank/DDBJ databases">
        <title>New species of Phenylobacterium.</title>
        <authorList>
            <person name="Mieszkin S."/>
        </authorList>
    </citation>
    <scope>NUCLEOTIDE SEQUENCE [LARGE SCALE GENOMIC DNA]</scope>
    <source>
        <strain evidence="2 3">HK31-G</strain>
    </source>
</reference>
<sequence>MKLTFAGLAAIAALAITTAAHAAPAVPATCLALKSGADMALGATSSAALASVSYPGQADAPGCLISFTGTGAVFGASFQAVAGKLDTMMQGRGWAPDNAAAADGPTGTAMGYRKADQAVAVSVNYDTAKGVCREDAPVASCHPRPAQMLYTITLGLTPAS</sequence>
<dbReference type="Proteomes" id="UP001598130">
    <property type="component" value="Unassembled WGS sequence"/>
</dbReference>
<gene>
    <name evidence="2" type="ORF">OCL97_01030</name>
</gene>
<evidence type="ECO:0000313" key="3">
    <source>
        <dbReference type="Proteomes" id="UP001598130"/>
    </source>
</evidence>
<dbReference type="RefSeq" id="WP_377366805.1">
    <property type="nucleotide sequence ID" value="NZ_JAOTJD010000001.1"/>
</dbReference>
<proteinExistence type="predicted"/>